<name>A0AAW1I8D1_POPJA</name>
<dbReference type="EMBL" id="JASPKY010000776">
    <property type="protein sequence ID" value="KAK9685459.1"/>
    <property type="molecule type" value="Genomic_DNA"/>
</dbReference>
<keyword evidence="4 5" id="KW-0472">Membrane</keyword>
<keyword evidence="2 5" id="KW-0812">Transmembrane</keyword>
<comment type="subcellular location">
    <subcellularLocation>
        <location evidence="1">Membrane</location>
        <topology evidence="1">Single-pass membrane protein</topology>
    </subcellularLocation>
</comment>
<evidence type="ECO:0000313" key="7">
    <source>
        <dbReference type="Proteomes" id="UP001458880"/>
    </source>
</evidence>
<dbReference type="Proteomes" id="UP001458880">
    <property type="component" value="Unassembled WGS sequence"/>
</dbReference>
<dbReference type="GO" id="GO:0016020">
    <property type="term" value="C:membrane"/>
    <property type="evidence" value="ECO:0007669"/>
    <property type="project" value="UniProtKB-SubCell"/>
</dbReference>
<reference evidence="6 7" key="1">
    <citation type="journal article" date="2024" name="BMC Genomics">
        <title>De novo assembly and annotation of Popillia japonica's genome with initial clues to its potential as an invasive pest.</title>
        <authorList>
            <person name="Cucini C."/>
            <person name="Boschi S."/>
            <person name="Funari R."/>
            <person name="Cardaioli E."/>
            <person name="Iannotti N."/>
            <person name="Marturano G."/>
            <person name="Paoli F."/>
            <person name="Bruttini M."/>
            <person name="Carapelli A."/>
            <person name="Frati F."/>
            <person name="Nardi F."/>
        </authorList>
    </citation>
    <scope>NUCLEOTIDE SEQUENCE [LARGE SCALE GENOMIC DNA]</scope>
    <source>
        <strain evidence="6">DMR45628</strain>
    </source>
</reference>
<dbReference type="InterPro" id="IPR029208">
    <property type="entry name" value="COX14"/>
</dbReference>
<proteinExistence type="predicted"/>
<evidence type="ECO:0000256" key="5">
    <source>
        <dbReference type="SAM" id="Phobius"/>
    </source>
</evidence>
<gene>
    <name evidence="6" type="ORF">QE152_g38025</name>
</gene>
<comment type="caution">
    <text evidence="6">The sequence shown here is derived from an EMBL/GenBank/DDBJ whole genome shotgun (WGS) entry which is preliminary data.</text>
</comment>
<evidence type="ECO:0000256" key="1">
    <source>
        <dbReference type="ARBA" id="ARBA00004167"/>
    </source>
</evidence>
<keyword evidence="3 5" id="KW-1133">Transmembrane helix</keyword>
<keyword evidence="7" id="KW-1185">Reference proteome</keyword>
<evidence type="ECO:0000313" key="6">
    <source>
        <dbReference type="EMBL" id="KAK9685459.1"/>
    </source>
</evidence>
<evidence type="ECO:0000256" key="2">
    <source>
        <dbReference type="ARBA" id="ARBA00022692"/>
    </source>
</evidence>
<feature type="transmembrane region" description="Helical" evidence="5">
    <location>
        <begin position="17"/>
        <end position="35"/>
    </location>
</feature>
<sequence>MKKTPARNIIADRLHKGFVLTCVAVTLYGVGHLGLRWYRYFTVLRPEAKQRELMEKQNLLAEGSSEMLQDSAENLRGNYKGHDLGTKVKQDGALSLHGVKYNRTT</sequence>
<protein>
    <submittedName>
        <fullName evidence="6">Cytochrome oxidase c assembly</fullName>
    </submittedName>
</protein>
<organism evidence="6 7">
    <name type="scientific">Popillia japonica</name>
    <name type="common">Japanese beetle</name>
    <dbReference type="NCBI Taxonomy" id="7064"/>
    <lineage>
        <taxon>Eukaryota</taxon>
        <taxon>Metazoa</taxon>
        <taxon>Ecdysozoa</taxon>
        <taxon>Arthropoda</taxon>
        <taxon>Hexapoda</taxon>
        <taxon>Insecta</taxon>
        <taxon>Pterygota</taxon>
        <taxon>Neoptera</taxon>
        <taxon>Endopterygota</taxon>
        <taxon>Coleoptera</taxon>
        <taxon>Polyphaga</taxon>
        <taxon>Scarabaeiformia</taxon>
        <taxon>Scarabaeidae</taxon>
        <taxon>Rutelinae</taxon>
        <taxon>Popillia</taxon>
    </lineage>
</organism>
<accession>A0AAW1I8D1</accession>
<evidence type="ECO:0000256" key="4">
    <source>
        <dbReference type="ARBA" id="ARBA00023136"/>
    </source>
</evidence>
<dbReference type="Pfam" id="PF14880">
    <property type="entry name" value="COX14"/>
    <property type="match status" value="1"/>
</dbReference>
<evidence type="ECO:0000256" key="3">
    <source>
        <dbReference type="ARBA" id="ARBA00022989"/>
    </source>
</evidence>
<dbReference type="AlphaFoldDB" id="A0AAW1I8D1"/>